<reference evidence="4" key="1">
    <citation type="submission" date="2010-11" db="EMBL/GenBank/DDBJ databases">
        <title>The genome sequence of Microbotryum violaceum strain p1A1 Lamole.</title>
        <authorList>
            <person name="Cuomo C."/>
            <person name="Perlin M."/>
            <person name="Young S.K."/>
            <person name="Zeng Q."/>
            <person name="Gargeya S."/>
            <person name="Alvarado L."/>
            <person name="Berlin A."/>
            <person name="Chapman S.B."/>
            <person name="Chen Z."/>
            <person name="Freedman E."/>
            <person name="Gellesch M."/>
            <person name="Goldberg J."/>
            <person name="Griggs A."/>
            <person name="Gujja S."/>
            <person name="Heilman E."/>
            <person name="Heiman D."/>
            <person name="Howarth C."/>
            <person name="Mehta T."/>
            <person name="Neiman D."/>
            <person name="Pearson M."/>
            <person name="Roberts A."/>
            <person name="Saif S."/>
            <person name="Shea T."/>
            <person name="Shenoy N."/>
            <person name="Sisk P."/>
            <person name="Stolte C."/>
            <person name="Sykes S."/>
            <person name="White J."/>
            <person name="Yandava C."/>
            <person name="Haas B."/>
            <person name="Nusbaum C."/>
            <person name="Birren B."/>
        </authorList>
    </citation>
    <scope>NUCLEOTIDE SEQUENCE [LARGE SCALE GENOMIC DNA]</scope>
    <source>
        <strain evidence="4">p1A1 Lamole</strain>
    </source>
</reference>
<dbReference type="STRING" id="683840.U5H2M4"/>
<organism evidence="2">
    <name type="scientific">Microbotryum lychnidis-dioicae (strain p1A1 Lamole / MvSl-1064)</name>
    <name type="common">Anther smut fungus</name>
    <dbReference type="NCBI Taxonomy" id="683840"/>
    <lineage>
        <taxon>Eukaryota</taxon>
        <taxon>Fungi</taxon>
        <taxon>Dikarya</taxon>
        <taxon>Basidiomycota</taxon>
        <taxon>Pucciniomycotina</taxon>
        <taxon>Microbotryomycetes</taxon>
        <taxon>Microbotryales</taxon>
        <taxon>Microbotryaceae</taxon>
        <taxon>Microbotryum</taxon>
    </lineage>
</organism>
<dbReference type="EMBL" id="AEIJ01000157">
    <property type="status" value="NOT_ANNOTATED_CDS"/>
    <property type="molecule type" value="Genomic_DNA"/>
</dbReference>
<feature type="region of interest" description="Disordered" evidence="1">
    <location>
        <begin position="114"/>
        <end position="296"/>
    </location>
</feature>
<evidence type="ECO:0000313" key="2">
    <source>
        <dbReference type="EMBL" id="KDE08127.1"/>
    </source>
</evidence>
<feature type="compositionally biased region" description="Basic and acidic residues" evidence="1">
    <location>
        <begin position="117"/>
        <end position="151"/>
    </location>
</feature>
<feature type="compositionally biased region" description="Basic and acidic residues" evidence="1">
    <location>
        <begin position="392"/>
        <end position="430"/>
    </location>
</feature>
<feature type="compositionally biased region" description="Basic and acidic residues" evidence="1">
    <location>
        <begin position="344"/>
        <end position="357"/>
    </location>
</feature>
<name>U5H2M4_USTV1</name>
<feature type="compositionally biased region" description="Acidic residues" evidence="1">
    <location>
        <begin position="152"/>
        <end position="162"/>
    </location>
</feature>
<proteinExistence type="predicted"/>
<accession>U5H2M4</accession>
<feature type="region of interest" description="Disordered" evidence="1">
    <location>
        <begin position="344"/>
        <end position="430"/>
    </location>
</feature>
<feature type="region of interest" description="Disordered" evidence="1">
    <location>
        <begin position="1"/>
        <end position="30"/>
    </location>
</feature>
<dbReference type="OMA" id="ETDNHNT"/>
<evidence type="ECO:0000313" key="4">
    <source>
        <dbReference type="Proteomes" id="UP000017200"/>
    </source>
</evidence>
<reference evidence="2 4" key="3">
    <citation type="journal article" date="2015" name="BMC Genomics">
        <title>Sex and parasites: genomic and transcriptomic analysis of Microbotryum lychnidis-dioicae, the biotrophic and plant-castrating anther smut fungus.</title>
        <authorList>
            <person name="Perlin M.H."/>
            <person name="Amselem J."/>
            <person name="Fontanillas E."/>
            <person name="Toh S.S."/>
            <person name="Chen Z."/>
            <person name="Goldberg J."/>
            <person name="Duplessis S."/>
            <person name="Henrissat B."/>
            <person name="Young S."/>
            <person name="Zeng Q."/>
            <person name="Aguileta G."/>
            <person name="Petit E."/>
            <person name="Badouin H."/>
            <person name="Andrews J."/>
            <person name="Razeeq D."/>
            <person name="Gabaldon T."/>
            <person name="Quesneville H."/>
            <person name="Giraud T."/>
            <person name="Hood M.E."/>
            <person name="Schultz D.J."/>
            <person name="Cuomo C.A."/>
        </authorList>
    </citation>
    <scope>NUCLEOTIDE SEQUENCE [LARGE SCALE GENOMIC DNA]</scope>
    <source>
        <strain evidence="4">p1A1 Lamole</strain>
        <strain evidence="2">P1A1 Lamole</strain>
    </source>
</reference>
<dbReference type="InParanoid" id="U5H2M4"/>
<dbReference type="EMBL" id="GL541652">
    <property type="protein sequence ID" value="KDE08127.1"/>
    <property type="molecule type" value="Genomic_DNA"/>
</dbReference>
<dbReference type="EnsemblFungi" id="MVLG_01608T0">
    <property type="protein sequence ID" value="MVLG_01608T0"/>
    <property type="gene ID" value="MVLG_01608"/>
</dbReference>
<dbReference type="PANTHER" id="PTHR40132">
    <property type="entry name" value="PRE-MRNA-SPLICING FACTOR 38B"/>
    <property type="match status" value="1"/>
</dbReference>
<evidence type="ECO:0000256" key="1">
    <source>
        <dbReference type="SAM" id="MobiDB-lite"/>
    </source>
</evidence>
<dbReference type="Proteomes" id="UP000017200">
    <property type="component" value="Unassembled WGS sequence"/>
</dbReference>
<dbReference type="HOGENOM" id="CLU_600176_0_0_1"/>
<keyword evidence="4" id="KW-1185">Reference proteome</keyword>
<dbReference type="AlphaFoldDB" id="U5H2M4"/>
<reference evidence="3" key="4">
    <citation type="submission" date="2015-06" db="UniProtKB">
        <authorList>
            <consortium name="EnsemblFungi"/>
        </authorList>
    </citation>
    <scope>IDENTIFICATION</scope>
</reference>
<gene>
    <name evidence="2" type="ORF">MVLG_01608</name>
</gene>
<feature type="compositionally biased region" description="Basic and acidic residues" evidence="1">
    <location>
        <begin position="243"/>
        <end position="277"/>
    </location>
</feature>
<sequence>MSPTSLSPPESSSSSSVPSKLPSSTTTTTTSLSSIVSNLFQRTSLNLTTSSTDPYSDKMIASLLLAEASRPSTKTSSRLLGMRGELEKEAIRKPNKRFLKGVLGDVEAHNRRVISAQRERERERERFEREGGRETVVDGRDFRSTERRSGEVEEDEEDDDDEQERRYRRSGQEKETDRDRDRLRGRDRQRDNKVRHRDRDKDGNPGDEGRHRSSRRSEHDHEQARSKRRRDDDHTNHRTSKSKQRDENRQHRYRRDHDEHQDRHRERVDRHRPREDEPSNDPASNDAGPIAHTTVGVPSKMDKYFALDYDPLFDVSVENDLTDPTTRLIAPGAFDEWDTMLRTIKEKEERKREEKEGRRRRKERDKEERRRERRRRRGESVSSSDEGPGGEDEGRQGKKIKLGEGKALMEVEYTRVGGTREWDRGKEHLS</sequence>
<protein>
    <submittedName>
        <fullName evidence="2 3">Uncharacterized protein</fullName>
    </submittedName>
</protein>
<dbReference type="OrthoDB" id="2431475at2759"/>
<feature type="compositionally biased region" description="Basic and acidic residues" evidence="1">
    <location>
        <begin position="170"/>
        <end position="236"/>
    </location>
</feature>
<dbReference type="PANTHER" id="PTHR40132:SF1">
    <property type="entry name" value="PRE-MRNA-SPLICING FACTOR 38B"/>
    <property type="match status" value="1"/>
</dbReference>
<reference evidence="2" key="2">
    <citation type="submission" date="2010-11" db="EMBL/GenBank/DDBJ databases">
        <authorList>
            <consortium name="The Broad Institute Genome Sequencing Platform"/>
            <person name="Earl A."/>
            <person name="Ward D."/>
            <person name="Feldgarden M."/>
            <person name="Gevers D."/>
            <person name="Butler R."/>
            <person name="Young S.K."/>
            <person name="Zeng Q."/>
            <person name="Gargeya S."/>
            <person name="Fitzgerald M."/>
            <person name="Haas B."/>
            <person name="Abouelleil A."/>
            <person name="Alvarado L."/>
            <person name="Arachchi H.M."/>
            <person name="Berlin A."/>
            <person name="Brown A."/>
            <person name="Chapman S.B."/>
            <person name="Chen Z."/>
            <person name="Dunbar C."/>
            <person name="Freedman E."/>
            <person name="Gearin G."/>
            <person name="Gellesch M."/>
            <person name="Goldberg J."/>
            <person name="Griggs A."/>
            <person name="Gujja S."/>
            <person name="Heilman E."/>
            <person name="Heiman D."/>
            <person name="Howarth C."/>
            <person name="Larson L."/>
            <person name="Lui A."/>
            <person name="MacDonald P.J.P."/>
            <person name="Mehta T."/>
            <person name="Montmayeur A."/>
            <person name="Murphy C."/>
            <person name="Neiman D."/>
            <person name="Pearson M."/>
            <person name="Priest M."/>
            <person name="Roberts A."/>
            <person name="Saif S."/>
            <person name="Shea T."/>
            <person name="Shenoy N."/>
            <person name="Sisk P."/>
            <person name="Stolte C."/>
            <person name="Sykes S."/>
            <person name="White J."/>
            <person name="Yandava C."/>
            <person name="Wortman J."/>
            <person name="Nusbaum C."/>
            <person name="Birren B."/>
        </authorList>
    </citation>
    <scope>NUCLEOTIDE SEQUENCE</scope>
    <source>
        <strain evidence="2">P1A1 Lamole</strain>
    </source>
</reference>
<evidence type="ECO:0000313" key="3">
    <source>
        <dbReference type="EnsemblFungi" id="MVLG_01608T0"/>
    </source>
</evidence>